<accession>A0A1G5MW98</accession>
<feature type="transmembrane region" description="Helical" evidence="1">
    <location>
        <begin position="6"/>
        <end position="29"/>
    </location>
</feature>
<keyword evidence="1" id="KW-0812">Transmembrane</keyword>
<proteinExistence type="predicted"/>
<evidence type="ECO:0000313" key="2">
    <source>
        <dbReference type="EMBL" id="SCZ28720.1"/>
    </source>
</evidence>
<gene>
    <name evidence="2" type="ORF">SAMN05216279_103110</name>
</gene>
<keyword evidence="1" id="KW-0472">Membrane</keyword>
<organism evidence="2 3">
    <name type="scientific">Pseudomonas oryzihabitans</name>
    <dbReference type="NCBI Taxonomy" id="47885"/>
    <lineage>
        <taxon>Bacteria</taxon>
        <taxon>Pseudomonadati</taxon>
        <taxon>Pseudomonadota</taxon>
        <taxon>Gammaproteobacteria</taxon>
        <taxon>Pseudomonadales</taxon>
        <taxon>Pseudomonadaceae</taxon>
        <taxon>Pseudomonas</taxon>
    </lineage>
</organism>
<sequence>MDQMLESILLWCMPGFLGGFGGVISYFWPPTTEMRFSAKSFAIKFLTAFFVGKVSGYFIPMTNEYRSGYLMVLGFCAYPVLGMLEVKVKGAIERFNPPGAN</sequence>
<evidence type="ECO:0008006" key="4">
    <source>
        <dbReference type="Google" id="ProtNLM"/>
    </source>
</evidence>
<dbReference type="EMBL" id="FMWB01000003">
    <property type="protein sequence ID" value="SCZ28720.1"/>
    <property type="molecule type" value="Genomic_DNA"/>
</dbReference>
<dbReference type="AlphaFoldDB" id="A0A1G5MW98"/>
<feature type="transmembrane region" description="Helical" evidence="1">
    <location>
        <begin position="65"/>
        <end position="84"/>
    </location>
</feature>
<comment type="caution">
    <text evidence="2">The sequence shown here is derived from an EMBL/GenBank/DDBJ whole genome shotgun (WGS) entry which is preliminary data.</text>
</comment>
<dbReference type="RefSeq" id="WP_058790150.1">
    <property type="nucleotide sequence ID" value="NZ_DAMDRT010000001.1"/>
</dbReference>
<protein>
    <recommendedName>
        <fullName evidence="4">Holin</fullName>
    </recommendedName>
</protein>
<evidence type="ECO:0000256" key="1">
    <source>
        <dbReference type="SAM" id="Phobius"/>
    </source>
</evidence>
<evidence type="ECO:0000313" key="3">
    <source>
        <dbReference type="Proteomes" id="UP000183046"/>
    </source>
</evidence>
<name>A0A1G5MW98_9PSED</name>
<dbReference type="Proteomes" id="UP000183046">
    <property type="component" value="Unassembled WGS sequence"/>
</dbReference>
<reference evidence="3" key="1">
    <citation type="submission" date="2016-10" db="EMBL/GenBank/DDBJ databases">
        <authorList>
            <person name="de Groot N.N."/>
        </authorList>
    </citation>
    <scope>NUCLEOTIDE SEQUENCE [LARGE SCALE GENOMIC DNA]</scope>
    <source>
        <strain evidence="3">DSM 15758</strain>
    </source>
</reference>
<keyword evidence="1" id="KW-1133">Transmembrane helix</keyword>